<dbReference type="InterPro" id="IPR016181">
    <property type="entry name" value="Acyl_CoA_acyltransferase"/>
</dbReference>
<keyword evidence="3" id="KW-1185">Reference proteome</keyword>
<sequence length="225" mass="25476">MSEDLSGWNPRPRPPRTAMQGRLVRVEPFDVGCHAADLFDAYRLDAAGELWTWMGYGPFADLAAYRSHAERIMTGDDPLFHAIVDLATGRATGVASLLRITPEHGVVEVGHLAYAPCLQRTAGATEAMYLMARRVFDELGYRRFEWKCDSRNLPSRRAAERLGFRFEGVFRKHMIVKGGNRDTAWFAITDDEWPGLRQALERWLDPANFDAHGRQRRSLAAIRSA</sequence>
<evidence type="ECO:0000313" key="3">
    <source>
        <dbReference type="Proteomes" id="UP000295678"/>
    </source>
</evidence>
<comment type="caution">
    <text evidence="2">The sequence shown here is derived from an EMBL/GenBank/DDBJ whole genome shotgun (WGS) entry which is preliminary data.</text>
</comment>
<dbReference type="PANTHER" id="PTHR43441">
    <property type="entry name" value="RIBOSOMAL-PROTEIN-SERINE ACETYLTRANSFERASE"/>
    <property type="match status" value="1"/>
</dbReference>
<dbReference type="PANTHER" id="PTHR43441:SF2">
    <property type="entry name" value="FAMILY ACETYLTRANSFERASE, PUTATIVE (AFU_ORTHOLOGUE AFUA_7G00850)-RELATED"/>
    <property type="match status" value="1"/>
</dbReference>
<dbReference type="Proteomes" id="UP000295678">
    <property type="component" value="Unassembled WGS sequence"/>
</dbReference>
<evidence type="ECO:0000313" key="2">
    <source>
        <dbReference type="EMBL" id="TCT05427.1"/>
    </source>
</evidence>
<keyword evidence="2" id="KW-0808">Transferase</keyword>
<dbReference type="Gene3D" id="3.40.630.30">
    <property type="match status" value="1"/>
</dbReference>
<evidence type="ECO:0000259" key="1">
    <source>
        <dbReference type="PROSITE" id="PS51186"/>
    </source>
</evidence>
<protein>
    <submittedName>
        <fullName evidence="2">RimJ/RimL family protein N-acetyltransferase</fullName>
    </submittedName>
</protein>
<dbReference type="InterPro" id="IPR051908">
    <property type="entry name" value="Ribosomal_N-acetyltransferase"/>
</dbReference>
<dbReference type="GO" id="GO:1990189">
    <property type="term" value="F:protein N-terminal-serine acetyltransferase activity"/>
    <property type="evidence" value="ECO:0007669"/>
    <property type="project" value="TreeGrafter"/>
</dbReference>
<name>A0A4R3M2G9_9HYPH</name>
<dbReference type="OrthoDB" id="5295305at2"/>
<dbReference type="InterPro" id="IPR000182">
    <property type="entry name" value="GNAT_dom"/>
</dbReference>
<proteinExistence type="predicted"/>
<dbReference type="EMBL" id="SMAK01000013">
    <property type="protein sequence ID" value="TCT05427.1"/>
    <property type="molecule type" value="Genomic_DNA"/>
</dbReference>
<dbReference type="PROSITE" id="PS51186">
    <property type="entry name" value="GNAT"/>
    <property type="match status" value="1"/>
</dbReference>
<accession>A0A4R3M2G9</accession>
<dbReference type="SUPFAM" id="SSF55729">
    <property type="entry name" value="Acyl-CoA N-acyltransferases (Nat)"/>
    <property type="match status" value="1"/>
</dbReference>
<feature type="domain" description="N-acetyltransferase" evidence="1">
    <location>
        <begin position="24"/>
        <end position="191"/>
    </location>
</feature>
<dbReference type="Pfam" id="PF13302">
    <property type="entry name" value="Acetyltransf_3"/>
    <property type="match status" value="1"/>
</dbReference>
<dbReference type="FunFam" id="3.40.630.30:FF:000047">
    <property type="entry name" value="Acetyltransferase, GNAT family"/>
    <property type="match status" value="1"/>
</dbReference>
<dbReference type="RefSeq" id="WP_132807707.1">
    <property type="nucleotide sequence ID" value="NZ_SMAK01000013.1"/>
</dbReference>
<reference evidence="2 3" key="1">
    <citation type="submission" date="2019-03" db="EMBL/GenBank/DDBJ databases">
        <title>Genomic Encyclopedia of Type Strains, Phase IV (KMG-IV): sequencing the most valuable type-strain genomes for metagenomic binning, comparative biology and taxonomic classification.</title>
        <authorList>
            <person name="Goeker M."/>
        </authorList>
    </citation>
    <scope>NUCLEOTIDE SEQUENCE [LARGE SCALE GENOMIC DNA]</scope>
    <source>
        <strain evidence="2 3">DSM 19345</strain>
    </source>
</reference>
<dbReference type="AlphaFoldDB" id="A0A4R3M2G9"/>
<organism evidence="2 3">
    <name type="scientific">Tepidamorphus gemmatus</name>
    <dbReference type="NCBI Taxonomy" id="747076"/>
    <lineage>
        <taxon>Bacteria</taxon>
        <taxon>Pseudomonadati</taxon>
        <taxon>Pseudomonadota</taxon>
        <taxon>Alphaproteobacteria</taxon>
        <taxon>Hyphomicrobiales</taxon>
        <taxon>Tepidamorphaceae</taxon>
        <taxon>Tepidamorphus</taxon>
    </lineage>
</organism>
<gene>
    <name evidence="2" type="ORF">EDC22_11349</name>
</gene>
<dbReference type="GO" id="GO:0008999">
    <property type="term" value="F:protein-N-terminal-alanine acetyltransferase activity"/>
    <property type="evidence" value="ECO:0007669"/>
    <property type="project" value="TreeGrafter"/>
</dbReference>